<dbReference type="Pfam" id="PF13391">
    <property type="entry name" value="HNH_2"/>
    <property type="match status" value="1"/>
</dbReference>
<accession>A0A7X0RGV7</accession>
<evidence type="ECO:0000313" key="3">
    <source>
        <dbReference type="Proteomes" id="UP000523955"/>
    </source>
</evidence>
<reference evidence="2 3" key="1">
    <citation type="submission" date="2020-08" db="EMBL/GenBank/DDBJ databases">
        <authorList>
            <person name="Seo M.-J."/>
        </authorList>
    </citation>
    <scope>NUCLEOTIDE SEQUENCE [LARGE SCALE GENOMIC DNA]</scope>
    <source>
        <strain evidence="2 3">KIGAM211</strain>
    </source>
</reference>
<evidence type="ECO:0000313" key="2">
    <source>
        <dbReference type="EMBL" id="MBB6627925.1"/>
    </source>
</evidence>
<keyword evidence="2" id="KW-0540">Nuclease</keyword>
<feature type="domain" description="HNH nuclease" evidence="1">
    <location>
        <begin position="197"/>
        <end position="245"/>
    </location>
</feature>
<protein>
    <submittedName>
        <fullName evidence="2">HNH endonuclease</fullName>
    </submittedName>
</protein>
<dbReference type="RefSeq" id="WP_185253030.1">
    <property type="nucleotide sequence ID" value="NZ_JACKXE010000001.1"/>
</dbReference>
<proteinExistence type="predicted"/>
<evidence type="ECO:0000259" key="1">
    <source>
        <dbReference type="Pfam" id="PF13391"/>
    </source>
</evidence>
<organism evidence="2 3">
    <name type="scientific">Nocardioides luti</name>
    <dbReference type="NCBI Taxonomy" id="2761101"/>
    <lineage>
        <taxon>Bacteria</taxon>
        <taxon>Bacillati</taxon>
        <taxon>Actinomycetota</taxon>
        <taxon>Actinomycetes</taxon>
        <taxon>Propionibacteriales</taxon>
        <taxon>Nocardioidaceae</taxon>
        <taxon>Nocardioides</taxon>
    </lineage>
</organism>
<sequence>MTPGQRLRELAIRHAAFAWLDRQRAAGKETFSQEDTSGLTLAGETIRLMPTQQGIWKPGQLDAALSIRTVYRPEGTDRPYADAVGVDGFYRYKMRGDDPNHYQNRALRAALAERVPLIWWLGVQGGGYSALYPIYLVNEEQADLQFVVDIEAVPQPDIVWPSTELKLDPSYRQQLTKLRLHQRPFRAAVLRAYQTACAVCSFRHSDLLDAAHIHEDGAGGLPVVTNGLTLCKMHHAAFDRRILGITPGFEVRINAEVLKEIDGPMLRHGIQDFHGKQLMVLPQRRSERPDRDLLETRYQAFLDAS</sequence>
<dbReference type="AlphaFoldDB" id="A0A7X0RGV7"/>
<gene>
    <name evidence="2" type="ORF">H5V45_11410</name>
</gene>
<dbReference type="GO" id="GO:0004519">
    <property type="term" value="F:endonuclease activity"/>
    <property type="evidence" value="ECO:0007669"/>
    <property type="project" value="UniProtKB-KW"/>
</dbReference>
<name>A0A7X0RGV7_9ACTN</name>
<comment type="caution">
    <text evidence="2">The sequence shown here is derived from an EMBL/GenBank/DDBJ whole genome shotgun (WGS) entry which is preliminary data.</text>
</comment>
<keyword evidence="2" id="KW-0255">Endonuclease</keyword>
<dbReference type="Proteomes" id="UP000523955">
    <property type="component" value="Unassembled WGS sequence"/>
</dbReference>
<dbReference type="InterPro" id="IPR003615">
    <property type="entry name" value="HNH_nuc"/>
</dbReference>
<keyword evidence="2" id="KW-0378">Hydrolase</keyword>
<dbReference type="EMBL" id="JACKXE010000001">
    <property type="protein sequence ID" value="MBB6627925.1"/>
    <property type="molecule type" value="Genomic_DNA"/>
</dbReference>
<keyword evidence="3" id="KW-1185">Reference proteome</keyword>